<dbReference type="Proteomes" id="UP000887580">
    <property type="component" value="Unplaced"/>
</dbReference>
<evidence type="ECO:0000313" key="2">
    <source>
        <dbReference type="WBParaSite" id="PS1159_v2.g9011.t1"/>
    </source>
</evidence>
<sequence>MKLSVILFAFFPFTFSTNLAASKESKDVKNKIMNFNYELDQFLDKIRYEKAELLEGQNGSTAEDALKFLNCISPSPEDGLLDSTRNVLTMAYKMIIKEELNTPVHKKFCQSSAKNVFNKLKNCTRSNKKSPFLHDINEIIIGTEKEICTPENLEYKLAVSERFREEIDSDNFKDAFKRYEELLKDCNKLKSEDHCLPWKLADAFDAEALESQVFSPPSRGFFKKIAHIYFTTAIKAPYKRSKDCYNKIDN</sequence>
<evidence type="ECO:0000313" key="1">
    <source>
        <dbReference type="Proteomes" id="UP000887580"/>
    </source>
</evidence>
<proteinExistence type="predicted"/>
<protein>
    <submittedName>
        <fullName evidence="2">Uncharacterized protein</fullName>
    </submittedName>
</protein>
<organism evidence="1 2">
    <name type="scientific">Panagrolaimus sp. PS1159</name>
    <dbReference type="NCBI Taxonomy" id="55785"/>
    <lineage>
        <taxon>Eukaryota</taxon>
        <taxon>Metazoa</taxon>
        <taxon>Ecdysozoa</taxon>
        <taxon>Nematoda</taxon>
        <taxon>Chromadorea</taxon>
        <taxon>Rhabditida</taxon>
        <taxon>Tylenchina</taxon>
        <taxon>Panagrolaimomorpha</taxon>
        <taxon>Panagrolaimoidea</taxon>
        <taxon>Panagrolaimidae</taxon>
        <taxon>Panagrolaimus</taxon>
    </lineage>
</organism>
<name>A0AC35GVA3_9BILA</name>
<accession>A0AC35GVA3</accession>
<reference evidence="2" key="1">
    <citation type="submission" date="2022-11" db="UniProtKB">
        <authorList>
            <consortium name="WormBaseParasite"/>
        </authorList>
    </citation>
    <scope>IDENTIFICATION</scope>
</reference>
<dbReference type="WBParaSite" id="PS1159_v2.g9011.t1">
    <property type="protein sequence ID" value="PS1159_v2.g9011.t1"/>
    <property type="gene ID" value="PS1159_v2.g9011"/>
</dbReference>